<evidence type="ECO:0000313" key="1">
    <source>
        <dbReference type="EMBL" id="KAJ0195938.1"/>
    </source>
</evidence>
<evidence type="ECO:0000313" key="2">
    <source>
        <dbReference type="Proteomes" id="UP000235145"/>
    </source>
</evidence>
<dbReference type="EMBL" id="NBSK02000007">
    <property type="protein sequence ID" value="KAJ0195938.1"/>
    <property type="molecule type" value="Genomic_DNA"/>
</dbReference>
<dbReference type="Proteomes" id="UP000235145">
    <property type="component" value="Unassembled WGS sequence"/>
</dbReference>
<name>A0A9R1V062_LACSA</name>
<proteinExistence type="predicted"/>
<dbReference type="PANTHER" id="PTHR11439:SF521">
    <property type="entry name" value="RNA-DIRECTED DNA POLYMERASE"/>
    <property type="match status" value="1"/>
</dbReference>
<protein>
    <recommendedName>
        <fullName evidence="3">Reverse transcriptase Ty1/copia-type domain-containing protein</fullName>
    </recommendedName>
</protein>
<evidence type="ECO:0008006" key="3">
    <source>
        <dbReference type="Google" id="ProtNLM"/>
    </source>
</evidence>
<dbReference type="CDD" id="cd09272">
    <property type="entry name" value="RNase_HI_RT_Ty1"/>
    <property type="match status" value="1"/>
</dbReference>
<gene>
    <name evidence="1" type="ORF">LSAT_V11C700348530</name>
</gene>
<keyword evidence="2" id="KW-1185">Reference proteome</keyword>
<sequence length="339" mass="38819">MLSLMKKDLHLYLDLGTWFINLPARVLLRLKMFLVVQVLYLNLGKAQDELEKLSLLDLTFNFIELKEQGMRLNFNINVVLILKRIQILLLKLWLLRKEAIQDEIDSIMHNNTWVFSYLPPGCKAIGSKRILRKEMNFNFENYSPISTSIDPNLKVLPNKGSLVSQREYSKAIACLMYATISIRPDMAFVVGKSSRYTTNPSTHHWQEVNRTFKYLKGTKDYGLIYIGHPSILESYSNSSGWLFLPGGGAISWASKKQTCITNSTMESDFVAFSTTGKKVEWLRKLIYEIPLWPKLISNISIKCNSAVTLAKLNFPDRLTKGLTRDLVHKAFIEVGLKST</sequence>
<dbReference type="PANTHER" id="PTHR11439">
    <property type="entry name" value="GAG-POL-RELATED RETROTRANSPOSON"/>
    <property type="match status" value="1"/>
</dbReference>
<reference evidence="1 2" key="1">
    <citation type="journal article" date="2017" name="Nat. Commun.">
        <title>Genome assembly with in vitro proximity ligation data and whole-genome triplication in lettuce.</title>
        <authorList>
            <person name="Reyes-Chin-Wo S."/>
            <person name="Wang Z."/>
            <person name="Yang X."/>
            <person name="Kozik A."/>
            <person name="Arikit S."/>
            <person name="Song C."/>
            <person name="Xia L."/>
            <person name="Froenicke L."/>
            <person name="Lavelle D.O."/>
            <person name="Truco M.J."/>
            <person name="Xia R."/>
            <person name="Zhu S."/>
            <person name="Xu C."/>
            <person name="Xu H."/>
            <person name="Xu X."/>
            <person name="Cox K."/>
            <person name="Korf I."/>
            <person name="Meyers B.C."/>
            <person name="Michelmore R.W."/>
        </authorList>
    </citation>
    <scope>NUCLEOTIDE SEQUENCE [LARGE SCALE GENOMIC DNA]</scope>
    <source>
        <strain evidence="2">cv. Salinas</strain>
        <tissue evidence="1">Seedlings</tissue>
    </source>
</reference>
<comment type="caution">
    <text evidence="1">The sequence shown here is derived from an EMBL/GenBank/DDBJ whole genome shotgun (WGS) entry which is preliminary data.</text>
</comment>
<accession>A0A9R1V062</accession>
<dbReference type="AlphaFoldDB" id="A0A9R1V062"/>
<organism evidence="1 2">
    <name type="scientific">Lactuca sativa</name>
    <name type="common">Garden lettuce</name>
    <dbReference type="NCBI Taxonomy" id="4236"/>
    <lineage>
        <taxon>Eukaryota</taxon>
        <taxon>Viridiplantae</taxon>
        <taxon>Streptophyta</taxon>
        <taxon>Embryophyta</taxon>
        <taxon>Tracheophyta</taxon>
        <taxon>Spermatophyta</taxon>
        <taxon>Magnoliopsida</taxon>
        <taxon>eudicotyledons</taxon>
        <taxon>Gunneridae</taxon>
        <taxon>Pentapetalae</taxon>
        <taxon>asterids</taxon>
        <taxon>campanulids</taxon>
        <taxon>Asterales</taxon>
        <taxon>Asteraceae</taxon>
        <taxon>Cichorioideae</taxon>
        <taxon>Cichorieae</taxon>
        <taxon>Lactucinae</taxon>
        <taxon>Lactuca</taxon>
    </lineage>
</organism>